<protein>
    <submittedName>
        <fullName evidence="6">Glycosyl transferase</fullName>
    </submittedName>
</protein>
<keyword evidence="5" id="KW-0472">Membrane</keyword>
<dbReference type="PANTHER" id="PTHR43179">
    <property type="entry name" value="RHAMNOSYLTRANSFERASE WBBL"/>
    <property type="match status" value="1"/>
</dbReference>
<dbReference type="Pfam" id="PF13641">
    <property type="entry name" value="Glyco_tranf_2_3"/>
    <property type="match status" value="1"/>
</dbReference>
<reference evidence="6" key="1">
    <citation type="submission" date="2021-01" db="EMBL/GenBank/DDBJ databases">
        <title>Whole genome shotgun sequence of Planosporangium mesophilum NBRC 109066.</title>
        <authorList>
            <person name="Komaki H."/>
            <person name="Tamura T."/>
        </authorList>
    </citation>
    <scope>NUCLEOTIDE SEQUENCE</scope>
    <source>
        <strain evidence="6">NBRC 109066</strain>
    </source>
</reference>
<evidence type="ECO:0000313" key="7">
    <source>
        <dbReference type="Proteomes" id="UP000599074"/>
    </source>
</evidence>
<evidence type="ECO:0000256" key="5">
    <source>
        <dbReference type="SAM" id="Phobius"/>
    </source>
</evidence>
<keyword evidence="4 6" id="KW-0808">Transferase</keyword>
<dbReference type="SUPFAM" id="SSF53448">
    <property type="entry name" value="Nucleotide-diphospho-sugar transferases"/>
    <property type="match status" value="1"/>
</dbReference>
<comment type="similarity">
    <text evidence="2">Belongs to the glycosyltransferase 2 family.</text>
</comment>
<evidence type="ECO:0000256" key="3">
    <source>
        <dbReference type="ARBA" id="ARBA00022676"/>
    </source>
</evidence>
<dbReference type="Gene3D" id="3.90.550.10">
    <property type="entry name" value="Spore Coat Polysaccharide Biosynthesis Protein SpsA, Chain A"/>
    <property type="match status" value="1"/>
</dbReference>
<organism evidence="6 7">
    <name type="scientific">Planosporangium mesophilum</name>
    <dbReference type="NCBI Taxonomy" id="689768"/>
    <lineage>
        <taxon>Bacteria</taxon>
        <taxon>Bacillati</taxon>
        <taxon>Actinomycetota</taxon>
        <taxon>Actinomycetes</taxon>
        <taxon>Micromonosporales</taxon>
        <taxon>Micromonosporaceae</taxon>
        <taxon>Planosporangium</taxon>
    </lineage>
</organism>
<keyword evidence="3" id="KW-0328">Glycosyltransferase</keyword>
<dbReference type="CDD" id="cd04186">
    <property type="entry name" value="GT_2_like_c"/>
    <property type="match status" value="1"/>
</dbReference>
<evidence type="ECO:0000313" key="6">
    <source>
        <dbReference type="EMBL" id="GII22470.1"/>
    </source>
</evidence>
<keyword evidence="5" id="KW-0812">Transmembrane</keyword>
<evidence type="ECO:0000256" key="2">
    <source>
        <dbReference type="ARBA" id="ARBA00006739"/>
    </source>
</evidence>
<dbReference type="Proteomes" id="UP000599074">
    <property type="component" value="Unassembled WGS sequence"/>
</dbReference>
<dbReference type="EMBL" id="BOON01000018">
    <property type="protein sequence ID" value="GII22470.1"/>
    <property type="molecule type" value="Genomic_DNA"/>
</dbReference>
<sequence>MTADREAVLPRVSAVVLAWKAEPWLRRCVEALLASEKVACDVVLVDNGCTTDDVEVLERLPGVSVVRPGENLGFAGGCNAGASVATGEYLALVNGDAVVEPTTLARLAAEAARPEIGIAGGSVRLPDDPRLINSAGNPVHILGLTWAGRMGEPEEGTEPVDVAVASGACLLMRRALWEELGGFDPEYFAYHEDTELSMRVWRRGRRVVYVPDAVAVHRYEFSRNEFKFYLIERNRLMFLATLWGWRALLLLAPALLGLELAMVALAARQGWLGAKLRSWRWLLGRAGHIRRRRRLLQGERTLTDRQWMGLLTDQVSTSAIDLPAVVGPLNAVMRAYWRLVRPLV</sequence>
<dbReference type="GO" id="GO:0016757">
    <property type="term" value="F:glycosyltransferase activity"/>
    <property type="evidence" value="ECO:0007669"/>
    <property type="project" value="UniProtKB-KW"/>
</dbReference>
<name>A0A8J3TJD1_9ACTN</name>
<dbReference type="AlphaFoldDB" id="A0A8J3TJD1"/>
<evidence type="ECO:0000256" key="1">
    <source>
        <dbReference type="ARBA" id="ARBA00004776"/>
    </source>
</evidence>
<comment type="caution">
    <text evidence="6">The sequence shown here is derived from an EMBL/GenBank/DDBJ whole genome shotgun (WGS) entry which is preliminary data.</text>
</comment>
<gene>
    <name evidence="6" type="ORF">Pme01_20670</name>
</gene>
<keyword evidence="5" id="KW-1133">Transmembrane helix</keyword>
<dbReference type="InterPro" id="IPR029044">
    <property type="entry name" value="Nucleotide-diphossugar_trans"/>
</dbReference>
<comment type="pathway">
    <text evidence="1">Cell wall biogenesis; cell wall polysaccharide biosynthesis.</text>
</comment>
<accession>A0A8J3TJD1</accession>
<keyword evidence="7" id="KW-1185">Reference proteome</keyword>
<feature type="transmembrane region" description="Helical" evidence="5">
    <location>
        <begin position="243"/>
        <end position="267"/>
    </location>
</feature>
<evidence type="ECO:0000256" key="4">
    <source>
        <dbReference type="ARBA" id="ARBA00022679"/>
    </source>
</evidence>
<dbReference type="RefSeq" id="WP_168114485.1">
    <property type="nucleotide sequence ID" value="NZ_BOON01000018.1"/>
</dbReference>
<proteinExistence type="inferred from homology"/>
<dbReference type="PANTHER" id="PTHR43179:SF12">
    <property type="entry name" value="GALACTOFURANOSYLTRANSFERASE GLFT2"/>
    <property type="match status" value="1"/>
</dbReference>